<dbReference type="Gene3D" id="2.60.120.330">
    <property type="entry name" value="B-lactam Antibiotic, Isopenicillin N Synthase, Chain"/>
    <property type="match status" value="1"/>
</dbReference>
<dbReference type="EMBL" id="JACGCM010000006">
    <property type="protein sequence ID" value="KAF6177019.1"/>
    <property type="molecule type" value="Genomic_DNA"/>
</dbReference>
<dbReference type="AlphaFoldDB" id="A0A7J7PC72"/>
<gene>
    <name evidence="2" type="ORF">GIB67_040917</name>
</gene>
<dbReference type="InterPro" id="IPR044861">
    <property type="entry name" value="IPNS-like_FE2OG_OXY"/>
</dbReference>
<evidence type="ECO:0000313" key="3">
    <source>
        <dbReference type="Proteomes" id="UP000541444"/>
    </source>
</evidence>
<dbReference type="PANTHER" id="PTHR48253:SF2">
    <property type="entry name" value="ISOPENICILLIN N SYNTHASE-LIKE FE(2+) 2OG DIOXYGENASE DOMAIN-CONTAINING PROTEIN"/>
    <property type="match status" value="1"/>
</dbReference>
<evidence type="ECO:0000313" key="2">
    <source>
        <dbReference type="EMBL" id="KAF6177019.1"/>
    </source>
</evidence>
<dbReference type="SUPFAM" id="SSF51197">
    <property type="entry name" value="Clavaminate synthase-like"/>
    <property type="match status" value="1"/>
</dbReference>
<proteinExistence type="predicted"/>
<protein>
    <recommendedName>
        <fullName evidence="1">Isopenicillin N synthase-like Fe(2+) 2OG dioxygenase domain-containing protein</fullName>
    </recommendedName>
</protein>
<name>A0A7J7PC72_9MAGN</name>
<dbReference type="Pfam" id="PF03171">
    <property type="entry name" value="2OG-FeII_Oxy"/>
    <property type="match status" value="1"/>
</dbReference>
<dbReference type="PANTHER" id="PTHR48253">
    <property type="match status" value="1"/>
</dbReference>
<sequence>MEEVDAEIIEPFNLNFSDLLLLSASRGSSFSKEELERLESISTTIMETLGPSGPGLLTITGVPNASELRQILLPLARNLALLGNEDRKRALKENSLGSDVSLKNPDRIVSSFAMQLKYVEDPSLDFSFSGSSQNWEVVPEDLGDFPDNGFKNLKNTFKDLGICMMELGLRLAQVCDRAIGGKELEQSILDSCTAKGRLLHYHSSLDNLFLKDFEKTKSSIRRVTNPVQLSIGFRESETKNKEQTLVDDLNRDTCETETRFCKTSLSKFWQQWHYDYGIFTVLTTPMFISPCHEPTQGSNYGNCMSCEQECSPPDGHTYLQLFDHNNNRILVVRSPPDSFVVQVGESADILSKGKLQSTLHSVCRPAKQDNLSRETFVVFLQPAWDKTFSISQHLKEKLISNEQCSRACDEIGVSTSDAISFHLNEKVMLSLIEEINGIVPPLSSRLKDGMTFAEFSRETTKQYYGGNGMQSKR</sequence>
<dbReference type="Proteomes" id="UP000541444">
    <property type="component" value="Unassembled WGS sequence"/>
</dbReference>
<accession>A0A7J7PC72</accession>
<keyword evidence="3" id="KW-1185">Reference proteome</keyword>
<evidence type="ECO:0000259" key="1">
    <source>
        <dbReference type="Pfam" id="PF03171"/>
    </source>
</evidence>
<reference evidence="2 3" key="1">
    <citation type="journal article" date="2020" name="IScience">
        <title>Genome Sequencing of the Endangered Kingdonia uniflora (Circaeasteraceae, Ranunculales) Reveals Potential Mechanisms of Evolutionary Specialization.</title>
        <authorList>
            <person name="Sun Y."/>
            <person name="Deng T."/>
            <person name="Zhang A."/>
            <person name="Moore M.J."/>
            <person name="Landis J.B."/>
            <person name="Lin N."/>
            <person name="Zhang H."/>
            <person name="Zhang X."/>
            <person name="Huang J."/>
            <person name="Zhang X."/>
            <person name="Sun H."/>
            <person name="Wang H."/>
        </authorList>
    </citation>
    <scope>NUCLEOTIDE SEQUENCE [LARGE SCALE GENOMIC DNA]</scope>
    <source>
        <strain evidence="2">TB1705</strain>
        <tissue evidence="2">Leaf</tissue>
    </source>
</reference>
<comment type="caution">
    <text evidence="2">The sequence shown here is derived from an EMBL/GenBank/DDBJ whole genome shotgun (WGS) entry which is preliminary data.</text>
</comment>
<feature type="domain" description="Isopenicillin N synthase-like Fe(2+) 2OG dioxygenase" evidence="1">
    <location>
        <begin position="319"/>
        <end position="380"/>
    </location>
</feature>
<dbReference type="OrthoDB" id="438224at2759"/>
<dbReference type="InterPro" id="IPR027443">
    <property type="entry name" value="IPNS-like_sf"/>
</dbReference>
<organism evidence="2 3">
    <name type="scientific">Kingdonia uniflora</name>
    <dbReference type="NCBI Taxonomy" id="39325"/>
    <lineage>
        <taxon>Eukaryota</taxon>
        <taxon>Viridiplantae</taxon>
        <taxon>Streptophyta</taxon>
        <taxon>Embryophyta</taxon>
        <taxon>Tracheophyta</taxon>
        <taxon>Spermatophyta</taxon>
        <taxon>Magnoliopsida</taxon>
        <taxon>Ranunculales</taxon>
        <taxon>Circaeasteraceae</taxon>
        <taxon>Kingdonia</taxon>
    </lineage>
</organism>